<dbReference type="EMBL" id="JAADJT010000009">
    <property type="protein sequence ID" value="NGZ86398.1"/>
    <property type="molecule type" value="Genomic_DNA"/>
</dbReference>
<gene>
    <name evidence="1" type="ORF">GW587_19325</name>
</gene>
<accession>A0ABX0FPJ0</accession>
<dbReference type="Proteomes" id="UP000666369">
    <property type="component" value="Unassembled WGS sequence"/>
</dbReference>
<reference evidence="1 2" key="1">
    <citation type="submission" date="2020-01" db="EMBL/GenBank/DDBJ databases">
        <authorList>
            <person name="Lee S.D."/>
        </authorList>
    </citation>
    <scope>NUCLEOTIDE SEQUENCE [LARGE SCALE GENOMIC DNA]</scope>
    <source>
        <strain evidence="1 2">SAP-35</strain>
    </source>
</reference>
<evidence type="ECO:0000313" key="2">
    <source>
        <dbReference type="Proteomes" id="UP000666369"/>
    </source>
</evidence>
<organism evidence="1 2">
    <name type="scientific">Duganella aceris</name>
    <dbReference type="NCBI Taxonomy" id="2703883"/>
    <lineage>
        <taxon>Bacteria</taxon>
        <taxon>Pseudomonadati</taxon>
        <taxon>Pseudomonadota</taxon>
        <taxon>Betaproteobacteria</taxon>
        <taxon>Burkholderiales</taxon>
        <taxon>Oxalobacteraceae</taxon>
        <taxon>Telluria group</taxon>
        <taxon>Duganella</taxon>
    </lineage>
</organism>
<protein>
    <submittedName>
        <fullName evidence="1">Uncharacterized protein</fullName>
    </submittedName>
</protein>
<dbReference type="RefSeq" id="WP_166106248.1">
    <property type="nucleotide sequence ID" value="NZ_JAADJT010000009.1"/>
</dbReference>
<evidence type="ECO:0000313" key="1">
    <source>
        <dbReference type="EMBL" id="NGZ86398.1"/>
    </source>
</evidence>
<proteinExistence type="predicted"/>
<reference evidence="2" key="2">
    <citation type="submission" date="2023-07" db="EMBL/GenBank/DDBJ databases">
        <title>Duganella aceri sp. nov., isolated from tree sap.</title>
        <authorList>
            <person name="Kim I.S."/>
        </authorList>
    </citation>
    <scope>NUCLEOTIDE SEQUENCE [LARGE SCALE GENOMIC DNA]</scope>
    <source>
        <strain evidence="2">SAP-35</strain>
    </source>
</reference>
<sequence>MVKSAPTLPNDLRDILSNWVGLANATVAPQLDGDDWLRLTRAAQAVEMMIQKEDVPVTAAATVAHLLRAMALHWKGGDQHLDQHIAVVRAWLKGLRK</sequence>
<name>A0ABX0FPJ0_9BURK</name>
<comment type="caution">
    <text evidence="1">The sequence shown here is derived from an EMBL/GenBank/DDBJ whole genome shotgun (WGS) entry which is preliminary data.</text>
</comment>
<keyword evidence="2" id="KW-1185">Reference proteome</keyword>